<evidence type="ECO:0000256" key="6">
    <source>
        <dbReference type="ARBA" id="ARBA00022777"/>
    </source>
</evidence>
<dbReference type="Pfam" id="PF01472">
    <property type="entry name" value="PUA"/>
    <property type="match status" value="1"/>
</dbReference>
<feature type="region of interest" description="Disordered" evidence="9">
    <location>
        <begin position="1"/>
        <end position="29"/>
    </location>
</feature>
<keyword evidence="12" id="KW-1185">Reference proteome</keyword>
<dbReference type="PANTHER" id="PTHR43654">
    <property type="entry name" value="GLUTAMATE 5-KINASE"/>
    <property type="match status" value="1"/>
</dbReference>
<reference evidence="11 12" key="1">
    <citation type="submission" date="2019-02" db="EMBL/GenBank/DDBJ databases">
        <title>Deep-cultivation of Planctomycetes and their phenomic and genomic characterization uncovers novel biology.</title>
        <authorList>
            <person name="Wiegand S."/>
            <person name="Jogler M."/>
            <person name="Boedeker C."/>
            <person name="Pinto D."/>
            <person name="Vollmers J."/>
            <person name="Rivas-Marin E."/>
            <person name="Kohn T."/>
            <person name="Peeters S.H."/>
            <person name="Heuer A."/>
            <person name="Rast P."/>
            <person name="Oberbeckmann S."/>
            <person name="Bunk B."/>
            <person name="Jeske O."/>
            <person name="Meyerdierks A."/>
            <person name="Storesund J.E."/>
            <person name="Kallscheuer N."/>
            <person name="Luecker S."/>
            <person name="Lage O.M."/>
            <person name="Pohl T."/>
            <person name="Merkel B.J."/>
            <person name="Hornburger P."/>
            <person name="Mueller R.-W."/>
            <person name="Bruemmer F."/>
            <person name="Labrenz M."/>
            <person name="Spormann A.M."/>
            <person name="Op den Camp H."/>
            <person name="Overmann J."/>
            <person name="Amann R."/>
            <person name="Jetten M.S.M."/>
            <person name="Mascher T."/>
            <person name="Medema M.H."/>
            <person name="Devos D.P."/>
            <person name="Kaster A.-K."/>
            <person name="Ovreas L."/>
            <person name="Rohde M."/>
            <person name="Galperin M.Y."/>
            <person name="Jogler C."/>
        </authorList>
    </citation>
    <scope>NUCLEOTIDE SEQUENCE [LARGE SCALE GENOMIC DNA]</scope>
    <source>
        <strain evidence="11 12">CA12</strain>
    </source>
</reference>
<dbReference type="SUPFAM" id="SSF53633">
    <property type="entry name" value="Carbamate kinase-like"/>
    <property type="match status" value="1"/>
</dbReference>
<dbReference type="SUPFAM" id="SSF88697">
    <property type="entry name" value="PUA domain-like"/>
    <property type="match status" value="1"/>
</dbReference>
<dbReference type="CDD" id="cd21157">
    <property type="entry name" value="PUA_G5K"/>
    <property type="match status" value="1"/>
</dbReference>
<dbReference type="GO" id="GO:0003723">
    <property type="term" value="F:RNA binding"/>
    <property type="evidence" value="ECO:0007669"/>
    <property type="project" value="InterPro"/>
</dbReference>
<comment type="subcellular location">
    <subcellularLocation>
        <location evidence="8">Cytoplasm</location>
    </subcellularLocation>
</comment>
<keyword evidence="1 8" id="KW-0963">Cytoplasm</keyword>
<organism evidence="11 12">
    <name type="scientific">Alienimonas californiensis</name>
    <dbReference type="NCBI Taxonomy" id="2527989"/>
    <lineage>
        <taxon>Bacteria</taxon>
        <taxon>Pseudomonadati</taxon>
        <taxon>Planctomycetota</taxon>
        <taxon>Planctomycetia</taxon>
        <taxon>Planctomycetales</taxon>
        <taxon>Planctomycetaceae</taxon>
        <taxon>Alienimonas</taxon>
    </lineage>
</organism>
<dbReference type="InterPro" id="IPR001057">
    <property type="entry name" value="Glu/AcGlu_kinase"/>
</dbReference>
<evidence type="ECO:0000256" key="9">
    <source>
        <dbReference type="SAM" id="MobiDB-lite"/>
    </source>
</evidence>
<evidence type="ECO:0000256" key="4">
    <source>
        <dbReference type="ARBA" id="ARBA00022679"/>
    </source>
</evidence>
<dbReference type="FunFam" id="3.40.1160.10:FF:000006">
    <property type="entry name" value="Glutamate 5-kinase"/>
    <property type="match status" value="1"/>
</dbReference>
<comment type="catalytic activity">
    <reaction evidence="8">
        <text>L-glutamate + ATP = L-glutamyl 5-phosphate + ADP</text>
        <dbReference type="Rhea" id="RHEA:14877"/>
        <dbReference type="ChEBI" id="CHEBI:29985"/>
        <dbReference type="ChEBI" id="CHEBI:30616"/>
        <dbReference type="ChEBI" id="CHEBI:58274"/>
        <dbReference type="ChEBI" id="CHEBI:456216"/>
        <dbReference type="EC" id="2.7.2.11"/>
    </reaction>
</comment>
<dbReference type="InterPro" id="IPR015947">
    <property type="entry name" value="PUA-like_sf"/>
</dbReference>
<dbReference type="NCBIfam" id="TIGR01027">
    <property type="entry name" value="proB"/>
    <property type="match status" value="1"/>
</dbReference>
<comment type="function">
    <text evidence="8">Catalyzes the transfer of a phosphate group to glutamate to form L-glutamate 5-phosphate.</text>
</comment>
<dbReference type="InterPro" id="IPR011529">
    <property type="entry name" value="Glu_5kinase"/>
</dbReference>
<accession>A0A517P9V6</accession>
<keyword evidence="4 8" id="KW-0808">Transferase</keyword>
<proteinExistence type="inferred from homology"/>
<dbReference type="EC" id="2.7.2.11" evidence="8"/>
<dbReference type="GO" id="GO:0055129">
    <property type="term" value="P:L-proline biosynthetic process"/>
    <property type="evidence" value="ECO:0007669"/>
    <property type="project" value="UniProtKB-UniRule"/>
</dbReference>
<dbReference type="GO" id="GO:0004349">
    <property type="term" value="F:glutamate 5-kinase activity"/>
    <property type="evidence" value="ECO:0007669"/>
    <property type="project" value="UniProtKB-UniRule"/>
</dbReference>
<keyword evidence="2 8" id="KW-0028">Amino-acid biosynthesis</keyword>
<feature type="binding site" evidence="8">
    <location>
        <begin position="287"/>
        <end position="293"/>
    </location>
    <ligand>
        <name>ATP</name>
        <dbReference type="ChEBI" id="CHEBI:30616"/>
    </ligand>
</feature>
<keyword evidence="5 8" id="KW-0547">Nucleotide-binding</keyword>
<keyword evidence="3 8" id="KW-0641">Proline biosynthesis</keyword>
<comment type="caution">
    <text evidence="8">Lacks conserved residue(s) required for the propagation of feature annotation.</text>
</comment>
<dbReference type="EMBL" id="CP036265">
    <property type="protein sequence ID" value="QDT16152.1"/>
    <property type="molecule type" value="Genomic_DNA"/>
</dbReference>
<feature type="binding site" evidence="8">
    <location>
        <position position="128"/>
    </location>
    <ligand>
        <name>substrate</name>
    </ligand>
</feature>
<evidence type="ECO:0000256" key="8">
    <source>
        <dbReference type="HAMAP-Rule" id="MF_00456"/>
    </source>
</evidence>
<dbReference type="AlphaFoldDB" id="A0A517P9V6"/>
<feature type="domain" description="PUA" evidence="10">
    <location>
        <begin position="353"/>
        <end position="449"/>
    </location>
</feature>
<keyword evidence="7 8" id="KW-0067">ATP-binding</keyword>
<dbReference type="UniPathway" id="UPA00098">
    <property type="reaction ID" value="UER00359"/>
</dbReference>
<comment type="similarity">
    <text evidence="8">Belongs to the glutamate 5-kinase family.</text>
</comment>
<comment type="pathway">
    <text evidence="8">Amino-acid biosynthesis; L-proline biosynthesis; L-glutamate 5-semialdehyde from L-glutamate: step 1/2.</text>
</comment>
<dbReference type="SMART" id="SM00359">
    <property type="entry name" value="PUA"/>
    <property type="match status" value="1"/>
</dbReference>
<evidence type="ECO:0000256" key="2">
    <source>
        <dbReference type="ARBA" id="ARBA00022605"/>
    </source>
</evidence>
<gene>
    <name evidence="8 11" type="primary">proB</name>
    <name evidence="11" type="ORF">CA12_22500</name>
</gene>
<dbReference type="InterPro" id="IPR001048">
    <property type="entry name" value="Asp/Glu/Uridylate_kinase"/>
</dbReference>
<dbReference type="KEGG" id="acaf:CA12_22500"/>
<evidence type="ECO:0000313" key="11">
    <source>
        <dbReference type="EMBL" id="QDT16152.1"/>
    </source>
</evidence>
<dbReference type="InterPro" id="IPR036974">
    <property type="entry name" value="PUA_sf"/>
</dbReference>
<dbReference type="InterPro" id="IPR041739">
    <property type="entry name" value="G5K_ProB"/>
</dbReference>
<evidence type="ECO:0000256" key="1">
    <source>
        <dbReference type="ARBA" id="ARBA00022490"/>
    </source>
</evidence>
<dbReference type="HAMAP" id="MF_00456">
    <property type="entry name" value="ProB"/>
    <property type="match status" value="1"/>
</dbReference>
<dbReference type="Gene3D" id="3.40.1160.10">
    <property type="entry name" value="Acetylglutamate kinase-like"/>
    <property type="match status" value="1"/>
</dbReference>
<feature type="binding site" evidence="8">
    <location>
        <position position="215"/>
    </location>
    <ligand>
        <name>substrate</name>
    </ligand>
</feature>
<dbReference type="Gene3D" id="2.30.130.10">
    <property type="entry name" value="PUA domain"/>
    <property type="match status" value="1"/>
</dbReference>
<dbReference type="InterPro" id="IPR002478">
    <property type="entry name" value="PUA"/>
</dbReference>
<feature type="binding site" evidence="8">
    <location>
        <position position="227"/>
    </location>
    <ligand>
        <name>substrate</name>
    </ligand>
</feature>
<dbReference type="Pfam" id="PF00696">
    <property type="entry name" value="AA_kinase"/>
    <property type="match status" value="1"/>
</dbReference>
<dbReference type="GO" id="GO:0005829">
    <property type="term" value="C:cytosol"/>
    <property type="evidence" value="ECO:0007669"/>
    <property type="project" value="TreeGrafter"/>
</dbReference>
<dbReference type="GO" id="GO:0005524">
    <property type="term" value="F:ATP binding"/>
    <property type="evidence" value="ECO:0007669"/>
    <property type="project" value="UniProtKB-KW"/>
</dbReference>
<evidence type="ECO:0000256" key="3">
    <source>
        <dbReference type="ARBA" id="ARBA00022650"/>
    </source>
</evidence>
<feature type="binding site" evidence="8">
    <location>
        <position position="88"/>
    </location>
    <ligand>
        <name>ATP</name>
        <dbReference type="ChEBI" id="CHEBI:30616"/>
    </ligand>
</feature>
<protein>
    <recommendedName>
        <fullName evidence="8">Glutamate 5-kinase</fullName>
        <ecNumber evidence="8">2.7.2.11</ecNumber>
    </recommendedName>
    <alternativeName>
        <fullName evidence="8">Gamma-glutamyl kinase</fullName>
        <shortName evidence="8">GK</shortName>
    </alternativeName>
</protein>
<evidence type="ECO:0000256" key="5">
    <source>
        <dbReference type="ARBA" id="ARBA00022741"/>
    </source>
</evidence>
<sequence>MERERGTGRAGRYSTADGLPGHPPAAAPATTVRIARLPSPRTPRSVIVQPFASPADRTPPSTAEPHARLAQEFVADDFERVKRTLVVKVGTNVLSGPDGRPNRDRIASLSAQIARARTPERGVVLVSSGAVGAGLDLLGLDRRPTDLAHLQAAAAAGQARLIRWYDESLRSHGLRAAQILLGADDFRDRTRYLNARNTLATLREFAAVPIVNENDTVSTAEISLGDNDRLAVMTAGLVPAPLLVILTSAPGLCDGDPEQGGKVISLIERWDDGLFRLARSTGTRLGTGGMASKLEAVRDAAAAGVDTILADGRDDDVLDRIVDGQPVGTLIRGEPDAPTAWKRWIGFTLLPAGEITVDFGAVRALNERGRSLLPIGVSAVAGDFPRGGPVRVLTPGGKEFARGLSNYSSNELRRVAGRRTDAIAELLGGVPDVTVIHRDNLTLTRPAAG</sequence>
<dbReference type="Proteomes" id="UP000318741">
    <property type="component" value="Chromosome"/>
</dbReference>
<evidence type="ECO:0000313" key="12">
    <source>
        <dbReference type="Proteomes" id="UP000318741"/>
    </source>
</evidence>
<keyword evidence="6 8" id="KW-0418">Kinase</keyword>
<evidence type="ECO:0000256" key="7">
    <source>
        <dbReference type="ARBA" id="ARBA00022840"/>
    </source>
</evidence>
<dbReference type="PRINTS" id="PR00474">
    <property type="entry name" value="GLU5KINASE"/>
</dbReference>
<evidence type="ECO:0000259" key="10">
    <source>
        <dbReference type="SMART" id="SM00359"/>
    </source>
</evidence>
<dbReference type="PROSITE" id="PS50890">
    <property type="entry name" value="PUA"/>
    <property type="match status" value="1"/>
</dbReference>
<dbReference type="PIRSF" id="PIRSF000729">
    <property type="entry name" value="GK"/>
    <property type="match status" value="1"/>
</dbReference>
<dbReference type="CDD" id="cd04242">
    <property type="entry name" value="AAK_G5K_ProB"/>
    <property type="match status" value="1"/>
</dbReference>
<dbReference type="PANTHER" id="PTHR43654:SF1">
    <property type="entry name" value="ISOPENTENYL PHOSPHATE KINASE"/>
    <property type="match status" value="1"/>
</dbReference>
<name>A0A517P9V6_9PLAN</name>
<dbReference type="InterPro" id="IPR036393">
    <property type="entry name" value="AceGlu_kinase-like_sf"/>
</dbReference>
<dbReference type="InterPro" id="IPR005715">
    <property type="entry name" value="Glu_5kinase/COase_Synthase"/>
</dbReference>